<organism evidence="5 6">
    <name type="scientific">Echinicola jeungdonensis</name>
    <dbReference type="NCBI Taxonomy" id="709343"/>
    <lineage>
        <taxon>Bacteria</taxon>
        <taxon>Pseudomonadati</taxon>
        <taxon>Bacteroidota</taxon>
        <taxon>Cytophagia</taxon>
        <taxon>Cytophagales</taxon>
        <taxon>Cyclobacteriaceae</taxon>
        <taxon>Echinicola</taxon>
    </lineage>
</organism>
<dbReference type="EMBL" id="JBHMEW010000062">
    <property type="protein sequence ID" value="MFB9212642.1"/>
    <property type="molecule type" value="Genomic_DNA"/>
</dbReference>
<evidence type="ECO:0000313" key="5">
    <source>
        <dbReference type="EMBL" id="MFB9212642.1"/>
    </source>
</evidence>
<dbReference type="InterPro" id="IPR018060">
    <property type="entry name" value="HTH_AraC"/>
</dbReference>
<evidence type="ECO:0000313" key="6">
    <source>
        <dbReference type="Proteomes" id="UP001589654"/>
    </source>
</evidence>
<dbReference type="InterPro" id="IPR009057">
    <property type="entry name" value="Homeodomain-like_sf"/>
</dbReference>
<dbReference type="Proteomes" id="UP001589654">
    <property type="component" value="Unassembled WGS sequence"/>
</dbReference>
<accession>A0ABV5J736</accession>
<dbReference type="InterPro" id="IPR054015">
    <property type="entry name" value="ExsA-like_N"/>
</dbReference>
<gene>
    <name evidence="5" type="ORF">ACFFUR_12570</name>
</gene>
<keyword evidence="3" id="KW-0804">Transcription</keyword>
<name>A0ABV5J736_9BACT</name>
<keyword evidence="6" id="KW-1185">Reference proteome</keyword>
<evidence type="ECO:0000256" key="3">
    <source>
        <dbReference type="ARBA" id="ARBA00023163"/>
    </source>
</evidence>
<dbReference type="Gene3D" id="1.10.10.60">
    <property type="entry name" value="Homeodomain-like"/>
    <property type="match status" value="2"/>
</dbReference>
<dbReference type="Pfam" id="PF22200">
    <property type="entry name" value="ExsA_N"/>
    <property type="match status" value="1"/>
</dbReference>
<dbReference type="PROSITE" id="PS00041">
    <property type="entry name" value="HTH_ARAC_FAMILY_1"/>
    <property type="match status" value="1"/>
</dbReference>
<proteinExistence type="predicted"/>
<keyword evidence="1" id="KW-0805">Transcription regulation</keyword>
<protein>
    <submittedName>
        <fullName evidence="5">Helix-turn-helix domain-containing protein</fullName>
    </submittedName>
</protein>
<dbReference type="Pfam" id="PF12833">
    <property type="entry name" value="HTH_18"/>
    <property type="match status" value="1"/>
</dbReference>
<reference evidence="5 6" key="1">
    <citation type="submission" date="2024-09" db="EMBL/GenBank/DDBJ databases">
        <authorList>
            <person name="Sun Q."/>
            <person name="Mori K."/>
        </authorList>
    </citation>
    <scope>NUCLEOTIDE SEQUENCE [LARGE SCALE GENOMIC DNA]</scope>
    <source>
        <strain evidence="5 6">CECT 7682</strain>
    </source>
</reference>
<dbReference type="PROSITE" id="PS01124">
    <property type="entry name" value="HTH_ARAC_FAMILY_2"/>
    <property type="match status" value="1"/>
</dbReference>
<evidence type="ECO:0000256" key="1">
    <source>
        <dbReference type="ARBA" id="ARBA00023015"/>
    </source>
</evidence>
<evidence type="ECO:0000259" key="4">
    <source>
        <dbReference type="PROSITE" id="PS01124"/>
    </source>
</evidence>
<dbReference type="RefSeq" id="WP_290249293.1">
    <property type="nucleotide sequence ID" value="NZ_JAUFQT010000002.1"/>
</dbReference>
<dbReference type="PANTHER" id="PTHR43280">
    <property type="entry name" value="ARAC-FAMILY TRANSCRIPTIONAL REGULATOR"/>
    <property type="match status" value="1"/>
</dbReference>
<feature type="domain" description="HTH araC/xylS-type" evidence="4">
    <location>
        <begin position="188"/>
        <end position="286"/>
    </location>
</feature>
<dbReference type="PANTHER" id="PTHR43280:SF2">
    <property type="entry name" value="HTH-TYPE TRANSCRIPTIONAL REGULATOR EXSA"/>
    <property type="match status" value="1"/>
</dbReference>
<dbReference type="SMART" id="SM00342">
    <property type="entry name" value="HTH_ARAC"/>
    <property type="match status" value="1"/>
</dbReference>
<comment type="caution">
    <text evidence="5">The sequence shown here is derived from an EMBL/GenBank/DDBJ whole genome shotgun (WGS) entry which is preliminary data.</text>
</comment>
<dbReference type="InterPro" id="IPR018062">
    <property type="entry name" value="HTH_AraC-typ_CS"/>
</dbReference>
<keyword evidence="2" id="KW-0238">DNA-binding</keyword>
<sequence>MVVSLLDFVHNNSLFKQFKVDDLLLVEYKCIVDETKLKIWSEHNYFIYVVSGKKIWHTIHSKYEVLSGQAIFVKKGANIVHQFFDKNFCSLIIFMPDNFISDVIKNCDTPLSYQRNKRKPSDSIIPLQPNPNLNLYFQSVFAFFKNKASPPPSLLKLKFKELILIIISSGGNDLLSDYLMSLCEENKTSIREIMEHNFIYNMKLEEFARLSGRSLTSFKRDFMATFKTTPGKWLTQKKLEHARHLLETTDKNINELTFESGFENSSHFIRKFKQVYQTTPLKYRKKFFSRSEYFNS</sequence>
<evidence type="ECO:0000256" key="2">
    <source>
        <dbReference type="ARBA" id="ARBA00023125"/>
    </source>
</evidence>
<dbReference type="SUPFAM" id="SSF46689">
    <property type="entry name" value="Homeodomain-like"/>
    <property type="match status" value="1"/>
</dbReference>